<evidence type="ECO:0000256" key="1">
    <source>
        <dbReference type="SAM" id="Phobius"/>
    </source>
</evidence>
<proteinExistence type="predicted"/>
<dbReference type="EMBL" id="QVEV01000027">
    <property type="protein sequence ID" value="RGC13826.1"/>
    <property type="molecule type" value="Genomic_DNA"/>
</dbReference>
<protein>
    <submittedName>
        <fullName evidence="2">Uncharacterized protein</fullName>
    </submittedName>
</protein>
<gene>
    <name evidence="2" type="ORF">DXA38_15750</name>
</gene>
<feature type="transmembrane region" description="Helical" evidence="1">
    <location>
        <begin position="153"/>
        <end position="180"/>
    </location>
</feature>
<dbReference type="OrthoDB" id="1654440at2"/>
<keyword evidence="1" id="KW-0472">Membrane</keyword>
<feature type="transmembrane region" description="Helical" evidence="1">
    <location>
        <begin position="186"/>
        <end position="209"/>
    </location>
</feature>
<keyword evidence="1" id="KW-1133">Transmembrane helix</keyword>
<evidence type="ECO:0000313" key="2">
    <source>
        <dbReference type="EMBL" id="RGC13826.1"/>
    </source>
</evidence>
<feature type="transmembrane region" description="Helical" evidence="1">
    <location>
        <begin position="21"/>
        <end position="39"/>
    </location>
</feature>
<sequence length="340" mass="38865">MIRYELLRILRSRKWQYLIPAALLAYIYIGGISSITTTGDSMFAPSQDQRIQAAACMAAFLFLSIFYQIAWEEEPPLSWQTLLAFPLTCRKGYLCKLFVLLLFQLPAAAIGIGVYAVIQKTITSSFLSFLLCIQLLYLTGFLYGCYKSSQGYLAAMGTITIVNATKRLVPIFLVFCILNGKEWSAAFASLWPILLLFCLSVIIGLWILLPVCMRRKLHREMILSKLFPNLKFTPGQLMLMQYQRGADHLLQFIFHRCDTHSSTYWKTCAVIEVSIKLHALSFALLLFFLLWFIIKLSFLVLIAAVLCLLHILYCFRLESRTMHAVRIQDTALVQGKKARH</sequence>
<organism evidence="2 3">
    <name type="scientific">Clostridium innocuum</name>
    <dbReference type="NCBI Taxonomy" id="1522"/>
    <lineage>
        <taxon>Bacteria</taxon>
        <taxon>Bacillati</taxon>
        <taxon>Bacillota</taxon>
        <taxon>Clostridia</taxon>
        <taxon>Eubacteriales</taxon>
        <taxon>Clostridiaceae</taxon>
        <taxon>Clostridium</taxon>
    </lineage>
</organism>
<feature type="transmembrane region" description="Helical" evidence="1">
    <location>
        <begin position="275"/>
        <end position="294"/>
    </location>
</feature>
<dbReference type="RefSeq" id="WP_117444004.1">
    <property type="nucleotide sequence ID" value="NZ_JAJFEN010000041.1"/>
</dbReference>
<keyword evidence="1" id="KW-0812">Transmembrane</keyword>
<reference evidence="2 3" key="1">
    <citation type="submission" date="2018-08" db="EMBL/GenBank/DDBJ databases">
        <title>A genome reference for cultivated species of the human gut microbiota.</title>
        <authorList>
            <person name="Zou Y."/>
            <person name="Xue W."/>
            <person name="Luo G."/>
        </authorList>
    </citation>
    <scope>NUCLEOTIDE SEQUENCE [LARGE SCALE GENOMIC DNA]</scope>
    <source>
        <strain evidence="2 3">OF01-2LB</strain>
    </source>
</reference>
<evidence type="ECO:0000313" key="3">
    <source>
        <dbReference type="Proteomes" id="UP000260025"/>
    </source>
</evidence>
<comment type="caution">
    <text evidence="2">The sequence shown here is derived from an EMBL/GenBank/DDBJ whole genome shotgun (WGS) entry which is preliminary data.</text>
</comment>
<dbReference type="AlphaFoldDB" id="A0A3E2VSN8"/>
<feature type="transmembrane region" description="Helical" evidence="1">
    <location>
        <begin position="124"/>
        <end position="146"/>
    </location>
</feature>
<feature type="transmembrane region" description="Helical" evidence="1">
    <location>
        <begin position="300"/>
        <end position="317"/>
    </location>
</feature>
<feature type="transmembrane region" description="Helical" evidence="1">
    <location>
        <begin position="51"/>
        <end position="70"/>
    </location>
</feature>
<accession>A0A3E2VSN8</accession>
<name>A0A3E2VSN8_CLOIN</name>
<feature type="transmembrane region" description="Helical" evidence="1">
    <location>
        <begin position="97"/>
        <end position="118"/>
    </location>
</feature>
<dbReference type="Proteomes" id="UP000260025">
    <property type="component" value="Unassembled WGS sequence"/>
</dbReference>